<reference evidence="1 2" key="1">
    <citation type="submission" date="2018-09" db="EMBL/GenBank/DDBJ databases">
        <title>Isolation, diversity and antifungal activity of actinobacteria from wheat.</title>
        <authorList>
            <person name="Han C."/>
        </authorList>
    </citation>
    <scope>NUCLEOTIDE SEQUENCE [LARGE SCALE GENOMIC DNA]</scope>
    <source>
        <strain evidence="1 2">NEAU-YY265</strain>
    </source>
</reference>
<dbReference type="RefSeq" id="WP_119662134.1">
    <property type="nucleotide sequence ID" value="NZ_QUAL01000277.1"/>
</dbReference>
<keyword evidence="2" id="KW-1185">Reference proteome</keyword>
<proteinExistence type="predicted"/>
<evidence type="ECO:0000313" key="1">
    <source>
        <dbReference type="EMBL" id="RIQ16038.1"/>
    </source>
</evidence>
<protein>
    <submittedName>
        <fullName evidence="1">Uncharacterized protein</fullName>
    </submittedName>
</protein>
<comment type="caution">
    <text evidence="1">The sequence shown here is derived from an EMBL/GenBank/DDBJ whole genome shotgun (WGS) entry which is preliminary data.</text>
</comment>
<evidence type="ECO:0000313" key="2">
    <source>
        <dbReference type="Proteomes" id="UP000284057"/>
    </source>
</evidence>
<dbReference type="AlphaFoldDB" id="A0A418KKM4"/>
<dbReference type="Proteomes" id="UP000284057">
    <property type="component" value="Unassembled WGS sequence"/>
</dbReference>
<dbReference type="EMBL" id="QUAL01000277">
    <property type="protein sequence ID" value="RIQ16038.1"/>
    <property type="molecule type" value="Genomic_DNA"/>
</dbReference>
<sequence>MSAARSGPFAWSSFGAGYLVASADDTGRPIVDLVLPSSSDGSLRWAAAFGPAEAELLADRLTALAGGGGAGSGLLALDGVRDGVAALDAALRDLADGDGGGGGA</sequence>
<feature type="non-terminal residue" evidence="1">
    <location>
        <position position="104"/>
    </location>
</feature>
<organism evidence="1 2">
    <name type="scientific">Jiangella rhizosphaerae</name>
    <dbReference type="NCBI Taxonomy" id="2293569"/>
    <lineage>
        <taxon>Bacteria</taxon>
        <taxon>Bacillati</taxon>
        <taxon>Actinomycetota</taxon>
        <taxon>Actinomycetes</taxon>
        <taxon>Jiangellales</taxon>
        <taxon>Jiangellaceae</taxon>
        <taxon>Jiangella</taxon>
    </lineage>
</organism>
<name>A0A418KKM4_9ACTN</name>
<dbReference type="OrthoDB" id="5198180at2"/>
<accession>A0A418KKM4</accession>
<gene>
    <name evidence="1" type="ORF">DY240_23200</name>
</gene>